<dbReference type="EMBL" id="FQWQ01000003">
    <property type="protein sequence ID" value="SHH52601.1"/>
    <property type="molecule type" value="Genomic_DNA"/>
</dbReference>
<dbReference type="Proteomes" id="UP000184212">
    <property type="component" value="Unassembled WGS sequence"/>
</dbReference>
<sequence length="366" mass="41902">MKARSFLQKFVACFFAGLSVMAATLRIGRRFISPLIPLPVIAAFALLFFISALVLAVVWHRREKVKNATVPDTPSPLWMQLNFWQGILRYAIALDLSMFGWQKITRLQLVSPMGMLDLPFSSLSGEDLTWSYFGHSYPMVVTIGSLQIIGSFLLLFNRTRLLALFTLLPVLLNIVLIDFFYGLDWGEQLYASVIFVELLYLLLTEYHRLVEFFFKTQTAMPSLVFKNKFIKRSIRLSVVMIPLLLIARYENPDQHPALTGKYEVTKLQWNQATLKPGTCQDSVLTTVYLDVGNDMVLEFNDQKRRLFGKYAYEEHTGKLGATWHYPSTFHTPLQATLTTQNDRELILTGTLGENAITIEMHKVRGR</sequence>
<keyword evidence="1" id="KW-0812">Transmembrane</keyword>
<organism evidence="2 3">
    <name type="scientific">Chryseolinea serpens</name>
    <dbReference type="NCBI Taxonomy" id="947013"/>
    <lineage>
        <taxon>Bacteria</taxon>
        <taxon>Pseudomonadati</taxon>
        <taxon>Bacteroidota</taxon>
        <taxon>Cytophagia</taxon>
        <taxon>Cytophagales</taxon>
        <taxon>Fulvivirgaceae</taxon>
        <taxon>Chryseolinea</taxon>
    </lineage>
</organism>
<dbReference type="RefSeq" id="WP_073137907.1">
    <property type="nucleotide sequence ID" value="NZ_FQWQ01000003.1"/>
</dbReference>
<feature type="transmembrane region" description="Helical" evidence="1">
    <location>
        <begin position="161"/>
        <end position="183"/>
    </location>
</feature>
<reference evidence="2 3" key="1">
    <citation type="submission" date="2016-11" db="EMBL/GenBank/DDBJ databases">
        <authorList>
            <person name="Jaros S."/>
            <person name="Januszkiewicz K."/>
            <person name="Wedrychowicz H."/>
        </authorList>
    </citation>
    <scope>NUCLEOTIDE SEQUENCE [LARGE SCALE GENOMIC DNA]</scope>
    <source>
        <strain evidence="2 3">DSM 24574</strain>
    </source>
</reference>
<feature type="transmembrane region" description="Helical" evidence="1">
    <location>
        <begin position="38"/>
        <end position="60"/>
    </location>
</feature>
<dbReference type="OrthoDB" id="654744at2"/>
<evidence type="ECO:0000256" key="1">
    <source>
        <dbReference type="SAM" id="Phobius"/>
    </source>
</evidence>
<feature type="transmembrane region" description="Helical" evidence="1">
    <location>
        <begin position="137"/>
        <end position="156"/>
    </location>
</feature>
<dbReference type="STRING" id="947013.SAMN04488109_4200"/>
<name>A0A1M5TPJ5_9BACT</name>
<protein>
    <recommendedName>
        <fullName evidence="4">DoxX protein</fullName>
    </recommendedName>
</protein>
<keyword evidence="1" id="KW-0472">Membrane</keyword>
<evidence type="ECO:0008006" key="4">
    <source>
        <dbReference type="Google" id="ProtNLM"/>
    </source>
</evidence>
<keyword evidence="1" id="KW-1133">Transmembrane helix</keyword>
<proteinExistence type="predicted"/>
<gene>
    <name evidence="2" type="ORF">SAMN04488109_4200</name>
</gene>
<feature type="transmembrane region" description="Helical" evidence="1">
    <location>
        <begin position="81"/>
        <end position="101"/>
    </location>
</feature>
<accession>A0A1M5TPJ5</accession>
<keyword evidence="3" id="KW-1185">Reference proteome</keyword>
<dbReference type="AlphaFoldDB" id="A0A1M5TPJ5"/>
<evidence type="ECO:0000313" key="2">
    <source>
        <dbReference type="EMBL" id="SHH52601.1"/>
    </source>
</evidence>
<feature type="transmembrane region" description="Helical" evidence="1">
    <location>
        <begin position="189"/>
        <end position="209"/>
    </location>
</feature>
<evidence type="ECO:0000313" key="3">
    <source>
        <dbReference type="Proteomes" id="UP000184212"/>
    </source>
</evidence>